<sequence length="21" mass="2210">LFTAAACMAEDDQLAKNALRG</sequence>
<name>A0ABD5DGC8_ACIBA</name>
<organism evidence="1">
    <name type="scientific">Acinetobacter baumannii</name>
    <dbReference type="NCBI Taxonomy" id="470"/>
    <lineage>
        <taxon>Bacteria</taxon>
        <taxon>Pseudomonadati</taxon>
        <taxon>Pseudomonadota</taxon>
        <taxon>Gammaproteobacteria</taxon>
        <taxon>Moraxellales</taxon>
        <taxon>Moraxellaceae</taxon>
        <taxon>Acinetobacter</taxon>
        <taxon>Acinetobacter calcoaceticus/baumannii complex</taxon>
    </lineage>
</organism>
<dbReference type="EMBL" id="VMBB01001552">
    <property type="protein sequence ID" value="MDR8264198.1"/>
    <property type="molecule type" value="Genomic_DNA"/>
</dbReference>
<reference evidence="1" key="1">
    <citation type="submission" date="2019-07" db="EMBL/GenBank/DDBJ databases">
        <title>Biological characteristics of mucoid Acinetobacter baumannii from a general hospital in China.</title>
        <authorList>
            <person name="Hua X."/>
            <person name="Yu Y."/>
        </authorList>
    </citation>
    <scope>NUCLEOTIDE SEQUENCE [LARGE SCALE GENOMIC DNA]</scope>
    <source>
        <strain evidence="1">N41</strain>
    </source>
</reference>
<protein>
    <submittedName>
        <fullName evidence="1">Serine/threonine transporter sstT domain protein</fullName>
    </submittedName>
</protein>
<dbReference type="AlphaFoldDB" id="A0ABD5DGC8"/>
<gene>
    <name evidence="1" type="ORF">FPK87_27645</name>
</gene>
<comment type="caution">
    <text evidence="1">The sequence shown here is derived from an EMBL/GenBank/DDBJ whole genome shotgun (WGS) entry which is preliminary data.</text>
</comment>
<evidence type="ECO:0000313" key="1">
    <source>
        <dbReference type="EMBL" id="MDR8264198.1"/>
    </source>
</evidence>
<feature type="non-terminal residue" evidence="1">
    <location>
        <position position="1"/>
    </location>
</feature>
<accession>A0ABD5DGC8</accession>
<proteinExistence type="predicted"/>